<dbReference type="EMBL" id="JAVDVX010000007">
    <property type="protein sequence ID" value="MDR7091692.1"/>
    <property type="molecule type" value="Genomic_DNA"/>
</dbReference>
<evidence type="ECO:0000313" key="2">
    <source>
        <dbReference type="Proteomes" id="UP001253595"/>
    </source>
</evidence>
<evidence type="ECO:0000313" key="1">
    <source>
        <dbReference type="EMBL" id="MDR7091692.1"/>
    </source>
</evidence>
<accession>A0ABU1V2L3</accession>
<dbReference type="Proteomes" id="UP001253595">
    <property type="component" value="Unassembled WGS sequence"/>
</dbReference>
<comment type="caution">
    <text evidence="1">The sequence shown here is derived from an EMBL/GenBank/DDBJ whole genome shotgun (WGS) entry which is preliminary data.</text>
</comment>
<gene>
    <name evidence="1" type="ORF">J2X05_003727</name>
</gene>
<proteinExistence type="predicted"/>
<evidence type="ECO:0008006" key="3">
    <source>
        <dbReference type="Google" id="ProtNLM"/>
    </source>
</evidence>
<sequence>MTHNCSREHDRELERHTINGDVDVYDNLRDQYIGRLVNIHTQGLMIVGDVAMEEDRLYTLDLHVPEPVNGQMVIQLGADCLWARDADLSGKHWTGFSIIDVSPQATESIRTLVDLLGEAY</sequence>
<organism evidence="1 2">
    <name type="scientific">Cellvibrio fibrivorans</name>
    <dbReference type="NCBI Taxonomy" id="126350"/>
    <lineage>
        <taxon>Bacteria</taxon>
        <taxon>Pseudomonadati</taxon>
        <taxon>Pseudomonadota</taxon>
        <taxon>Gammaproteobacteria</taxon>
        <taxon>Cellvibrionales</taxon>
        <taxon>Cellvibrionaceae</taxon>
        <taxon>Cellvibrio</taxon>
    </lineage>
</organism>
<keyword evidence="2" id="KW-1185">Reference proteome</keyword>
<dbReference type="RefSeq" id="WP_310075260.1">
    <property type="nucleotide sequence ID" value="NZ_JAVDVX010000007.1"/>
</dbReference>
<protein>
    <recommendedName>
        <fullName evidence="3">PilZ domain-containing protein</fullName>
    </recommendedName>
</protein>
<reference evidence="1 2" key="1">
    <citation type="submission" date="2023-07" db="EMBL/GenBank/DDBJ databases">
        <title>Sorghum-associated microbial communities from plants grown in Nebraska, USA.</title>
        <authorList>
            <person name="Schachtman D."/>
        </authorList>
    </citation>
    <scope>NUCLEOTIDE SEQUENCE [LARGE SCALE GENOMIC DNA]</scope>
    <source>
        <strain evidence="1 2">BE190</strain>
    </source>
</reference>
<name>A0ABU1V2L3_9GAMM</name>